<keyword evidence="5 8" id="KW-1133">Transmembrane helix</keyword>
<feature type="transmembrane region" description="Helical" evidence="8">
    <location>
        <begin position="259"/>
        <end position="278"/>
    </location>
</feature>
<dbReference type="GO" id="GO:0022857">
    <property type="term" value="F:transmembrane transporter activity"/>
    <property type="evidence" value="ECO:0007669"/>
    <property type="project" value="InterPro"/>
</dbReference>
<comment type="subcellular location">
    <subcellularLocation>
        <location evidence="1">Membrane</location>
        <topology evidence="1">Multi-pass membrane protein</topology>
    </subcellularLocation>
</comment>
<evidence type="ECO:0000256" key="7">
    <source>
        <dbReference type="SAM" id="MobiDB-lite"/>
    </source>
</evidence>
<feature type="transmembrane region" description="Helical" evidence="8">
    <location>
        <begin position="218"/>
        <end position="239"/>
    </location>
</feature>
<feature type="transmembrane region" description="Helical" evidence="8">
    <location>
        <begin position="132"/>
        <end position="151"/>
    </location>
</feature>
<dbReference type="PANTHER" id="PTHR23511:SF35">
    <property type="entry name" value="MAJOR FACILITATOR SUPERFAMILY (MFS) PROFILE DOMAIN-CONTAINING PROTEIN"/>
    <property type="match status" value="1"/>
</dbReference>
<evidence type="ECO:0000256" key="4">
    <source>
        <dbReference type="ARBA" id="ARBA00022692"/>
    </source>
</evidence>
<evidence type="ECO:0000256" key="1">
    <source>
        <dbReference type="ARBA" id="ARBA00004141"/>
    </source>
</evidence>
<dbReference type="OrthoDB" id="10262656at2759"/>
<dbReference type="STRING" id="1661398.A0A482VMG1"/>
<dbReference type="InterPro" id="IPR011701">
    <property type="entry name" value="MFS"/>
</dbReference>
<dbReference type="PANTHER" id="PTHR23511">
    <property type="entry name" value="SYNAPTIC VESICLE GLYCOPROTEIN 2"/>
    <property type="match status" value="1"/>
</dbReference>
<protein>
    <submittedName>
        <fullName evidence="10">Sugar tr and/or MFS 1 domain containing protein</fullName>
    </submittedName>
</protein>
<feature type="transmembrane region" description="Helical" evidence="8">
    <location>
        <begin position="496"/>
        <end position="513"/>
    </location>
</feature>
<dbReference type="GO" id="GO:0016020">
    <property type="term" value="C:membrane"/>
    <property type="evidence" value="ECO:0007669"/>
    <property type="project" value="UniProtKB-SubCell"/>
</dbReference>
<feature type="transmembrane region" description="Helical" evidence="8">
    <location>
        <begin position="457"/>
        <end position="484"/>
    </location>
</feature>
<evidence type="ECO:0000313" key="11">
    <source>
        <dbReference type="Proteomes" id="UP000292052"/>
    </source>
</evidence>
<feature type="transmembrane region" description="Helical" evidence="8">
    <location>
        <begin position="424"/>
        <end position="445"/>
    </location>
</feature>
<dbReference type="PROSITE" id="PS50850">
    <property type="entry name" value="MFS"/>
    <property type="match status" value="1"/>
</dbReference>
<reference evidence="10 11" key="1">
    <citation type="submission" date="2017-03" db="EMBL/GenBank/DDBJ databases">
        <title>Genome of the blue death feigning beetle - Asbolus verrucosus.</title>
        <authorList>
            <person name="Rider S.D."/>
        </authorList>
    </citation>
    <scope>NUCLEOTIDE SEQUENCE [LARGE SCALE GENOMIC DNA]</scope>
    <source>
        <strain evidence="10">Butters</strain>
        <tissue evidence="10">Head and leg muscle</tissue>
    </source>
</reference>
<organism evidence="10 11">
    <name type="scientific">Asbolus verrucosus</name>
    <name type="common">Desert ironclad beetle</name>
    <dbReference type="NCBI Taxonomy" id="1661398"/>
    <lineage>
        <taxon>Eukaryota</taxon>
        <taxon>Metazoa</taxon>
        <taxon>Ecdysozoa</taxon>
        <taxon>Arthropoda</taxon>
        <taxon>Hexapoda</taxon>
        <taxon>Insecta</taxon>
        <taxon>Pterygota</taxon>
        <taxon>Neoptera</taxon>
        <taxon>Endopterygota</taxon>
        <taxon>Coleoptera</taxon>
        <taxon>Polyphaga</taxon>
        <taxon>Cucujiformia</taxon>
        <taxon>Tenebrionidae</taxon>
        <taxon>Pimeliinae</taxon>
        <taxon>Asbolus</taxon>
    </lineage>
</organism>
<dbReference type="SUPFAM" id="SSF103473">
    <property type="entry name" value="MFS general substrate transporter"/>
    <property type="match status" value="2"/>
</dbReference>
<evidence type="ECO:0000256" key="6">
    <source>
        <dbReference type="ARBA" id="ARBA00023136"/>
    </source>
</evidence>
<feature type="transmembrane region" description="Helical" evidence="8">
    <location>
        <begin position="92"/>
        <end position="112"/>
    </location>
</feature>
<feature type="transmembrane region" description="Helical" evidence="8">
    <location>
        <begin position="550"/>
        <end position="571"/>
    </location>
</feature>
<feature type="transmembrane region" description="Helical" evidence="8">
    <location>
        <begin position="583"/>
        <end position="606"/>
    </location>
</feature>
<dbReference type="Pfam" id="PF00083">
    <property type="entry name" value="Sugar_tr"/>
    <property type="match status" value="1"/>
</dbReference>
<feature type="transmembrane region" description="Helical" evidence="8">
    <location>
        <begin position="353"/>
        <end position="375"/>
    </location>
</feature>
<gene>
    <name evidence="10" type="ORF">BDFB_005111</name>
</gene>
<keyword evidence="3" id="KW-0813">Transport</keyword>
<feature type="region of interest" description="Disordered" evidence="7">
    <location>
        <begin position="1"/>
        <end position="22"/>
    </location>
</feature>
<keyword evidence="4 8" id="KW-0812">Transmembrane</keyword>
<dbReference type="PROSITE" id="PS00217">
    <property type="entry name" value="SUGAR_TRANSPORT_2"/>
    <property type="match status" value="1"/>
</dbReference>
<feature type="transmembrane region" description="Helical" evidence="8">
    <location>
        <begin position="160"/>
        <end position="179"/>
    </location>
</feature>
<dbReference type="InterPro" id="IPR005828">
    <property type="entry name" value="MFS_sugar_transport-like"/>
</dbReference>
<accession>A0A482VMG1</accession>
<dbReference type="InterPro" id="IPR036259">
    <property type="entry name" value="MFS_trans_sf"/>
</dbReference>
<keyword evidence="6 8" id="KW-0472">Membrane</keyword>
<evidence type="ECO:0000256" key="8">
    <source>
        <dbReference type="SAM" id="Phobius"/>
    </source>
</evidence>
<comment type="similarity">
    <text evidence="2">Belongs to the major facilitator superfamily.</text>
</comment>
<feature type="transmembrane region" description="Helical" evidence="8">
    <location>
        <begin position="185"/>
        <end position="206"/>
    </location>
</feature>
<dbReference type="InterPro" id="IPR020846">
    <property type="entry name" value="MFS_dom"/>
</dbReference>
<dbReference type="Gene3D" id="1.20.1250.20">
    <property type="entry name" value="MFS general substrate transporter like domains"/>
    <property type="match status" value="2"/>
</dbReference>
<comment type="caution">
    <text evidence="10">The sequence shown here is derived from an EMBL/GenBank/DDBJ whole genome shotgun (WGS) entry which is preliminary data.</text>
</comment>
<name>A0A482VMG1_ASBVE</name>
<dbReference type="Pfam" id="PF07690">
    <property type="entry name" value="MFS_1"/>
    <property type="match status" value="1"/>
</dbReference>
<proteinExistence type="inferred from homology"/>
<evidence type="ECO:0000256" key="5">
    <source>
        <dbReference type="ARBA" id="ARBA00022989"/>
    </source>
</evidence>
<feature type="domain" description="Major facilitator superfamily (MFS) profile" evidence="9">
    <location>
        <begin position="92"/>
        <end position="650"/>
    </location>
</feature>
<evidence type="ECO:0000256" key="2">
    <source>
        <dbReference type="ARBA" id="ARBA00008335"/>
    </source>
</evidence>
<evidence type="ECO:0000259" key="9">
    <source>
        <dbReference type="PROSITE" id="PS50850"/>
    </source>
</evidence>
<evidence type="ECO:0000256" key="3">
    <source>
        <dbReference type="ARBA" id="ARBA00022448"/>
    </source>
</evidence>
<dbReference type="EMBL" id="QDEB01084978">
    <property type="protein sequence ID" value="RZC33863.1"/>
    <property type="molecule type" value="Genomic_DNA"/>
</dbReference>
<sequence>MFSSFTVRQNPPWEAANDTPDQKTNIQDAKLERCQVQFALGRWKNVGGQAILETNADYANCTSYGFKIGPEKFKNVEFETALEHTGFGKYNLILILICGLTLFGVNSEAYAIGYVLPSAECDLELNTYTKGILTSTNFIGIMGSCCIWGYLSDTRGRKSVLIISLILGFLCSVAASLTPSFWGFAILRFCNGIFIAGPSAIVYAYFGEFQSRVYRSAGMAWISLFIALALISLPGLGWALLPQKIHLDFLGLSLNSWRLYMLIISIPNLIAALAFVRLPESPKYLYHNGNIQDSLRVLQKIYSINTGKSEESFPVETLHEKVLFEVDNVKKKNILKDFWKQIAPLFMPPHLKYTLASGIMQGGAFAVSSGVLLWYPDIINQLSNSAKGNISETVCQALSSSKLENDEFVQCSEEIDDEVFIQNLIIGAAYLVCYMAWGFVVNFIGNRNFFGYGFFNILILLATGGCLMCVIIETMCMMFIIPAAQCDLNLSLSSKGLLSSVSFIGVVVSSYMWGYLADTRGRKNILVVSLTVGSLTTIICSLVPWDWLFIVLRFINGFFIGGASSVVYAYAGEFHDNRYRPKVISWMSTFVAFGNMFLPGLAWLILPEQWRIDIPLLSIVFRPWRLLLIIYTVPSLLCAFCLYCLPESPKYLLTQGKRKEALDILKKMYVLNSRKDEASYEVKEITWEELGDDNIKKQHGMFKTMWKQTVPLFRGELLVKTLMMSFLQFGIFAS</sequence>
<keyword evidence="11" id="KW-1185">Reference proteome</keyword>
<dbReference type="InterPro" id="IPR005829">
    <property type="entry name" value="Sugar_transporter_CS"/>
</dbReference>
<feature type="transmembrane region" description="Helical" evidence="8">
    <location>
        <begin position="626"/>
        <end position="645"/>
    </location>
</feature>
<dbReference type="Proteomes" id="UP000292052">
    <property type="component" value="Unassembled WGS sequence"/>
</dbReference>
<dbReference type="AlphaFoldDB" id="A0A482VMG1"/>
<feature type="transmembrane region" description="Helical" evidence="8">
    <location>
        <begin position="525"/>
        <end position="544"/>
    </location>
</feature>
<evidence type="ECO:0000313" key="10">
    <source>
        <dbReference type="EMBL" id="RZC33863.1"/>
    </source>
</evidence>